<dbReference type="SUPFAM" id="SSF57716">
    <property type="entry name" value="Glucocorticoid receptor-like (DNA-binding domain)"/>
    <property type="match status" value="1"/>
</dbReference>
<dbReference type="GO" id="GO:0005634">
    <property type="term" value="C:nucleus"/>
    <property type="evidence" value="ECO:0007669"/>
    <property type="project" value="UniProtKB-SubCell"/>
</dbReference>
<evidence type="ECO:0000259" key="13">
    <source>
        <dbReference type="PROSITE" id="PS50064"/>
    </source>
</evidence>
<feature type="region of interest" description="Disordered" evidence="11">
    <location>
        <begin position="440"/>
        <end position="506"/>
    </location>
</feature>
<keyword evidence="18" id="KW-1185">Reference proteome</keyword>
<dbReference type="AlphaFoldDB" id="A0A8J5XZ61"/>
<dbReference type="PROSITE" id="PS00518">
    <property type="entry name" value="ZF_RING_1"/>
    <property type="match status" value="1"/>
</dbReference>
<dbReference type="Pfam" id="PF00176">
    <property type="entry name" value="SNF2-rel_dom"/>
    <property type="match status" value="3"/>
</dbReference>
<evidence type="ECO:0000256" key="11">
    <source>
        <dbReference type="SAM" id="MobiDB-lite"/>
    </source>
</evidence>
<evidence type="ECO:0000256" key="8">
    <source>
        <dbReference type="ARBA" id="ARBA00022840"/>
    </source>
</evidence>
<feature type="region of interest" description="Disordered" evidence="11">
    <location>
        <begin position="615"/>
        <end position="652"/>
    </location>
</feature>
<dbReference type="Gene3D" id="3.30.1740.10">
    <property type="entry name" value="Zinc finger, PARP-type"/>
    <property type="match status" value="1"/>
</dbReference>
<dbReference type="InterPro" id="IPR050628">
    <property type="entry name" value="SNF2_RAD54_helicase_TF"/>
</dbReference>
<dbReference type="InterPro" id="IPR000330">
    <property type="entry name" value="SNF2_N"/>
</dbReference>
<keyword evidence="7" id="KW-0862">Zinc</keyword>
<feature type="compositionally biased region" description="Basic residues" evidence="11">
    <location>
        <begin position="467"/>
        <end position="478"/>
    </location>
</feature>
<dbReference type="Gene3D" id="3.40.50.300">
    <property type="entry name" value="P-loop containing nucleotide triphosphate hydrolases"/>
    <property type="match status" value="1"/>
</dbReference>
<dbReference type="Proteomes" id="UP000751190">
    <property type="component" value="Unassembled WGS sequence"/>
</dbReference>
<accession>A0A8J5XZ61</accession>
<comment type="subcellular location">
    <subcellularLocation>
        <location evidence="1">Nucleus</location>
    </subcellularLocation>
</comment>
<dbReference type="SMART" id="SM00487">
    <property type="entry name" value="DEXDc"/>
    <property type="match status" value="1"/>
</dbReference>
<dbReference type="InterPro" id="IPR019787">
    <property type="entry name" value="Znf_PHD-finger"/>
</dbReference>
<evidence type="ECO:0000256" key="1">
    <source>
        <dbReference type="ARBA" id="ARBA00004123"/>
    </source>
</evidence>
<dbReference type="PROSITE" id="PS51194">
    <property type="entry name" value="HELICASE_CTER"/>
    <property type="match status" value="1"/>
</dbReference>
<feature type="region of interest" description="Disordered" evidence="11">
    <location>
        <begin position="1"/>
        <end position="129"/>
    </location>
</feature>
<dbReference type="PANTHER" id="PTHR45626:SF12">
    <property type="entry name" value="DNA REPAIR PROTEIN RAD16"/>
    <property type="match status" value="1"/>
</dbReference>
<keyword evidence="8" id="KW-0067">ATP-binding</keyword>
<feature type="region of interest" description="Disordered" evidence="11">
    <location>
        <begin position="580"/>
        <end position="602"/>
    </location>
</feature>
<dbReference type="GO" id="GO:0008094">
    <property type="term" value="F:ATP-dependent activity, acting on DNA"/>
    <property type="evidence" value="ECO:0007669"/>
    <property type="project" value="TreeGrafter"/>
</dbReference>
<dbReference type="SMART" id="SM01336">
    <property type="entry name" value="zf-PARP"/>
    <property type="match status" value="1"/>
</dbReference>
<evidence type="ECO:0000313" key="18">
    <source>
        <dbReference type="Proteomes" id="UP000751190"/>
    </source>
</evidence>
<dbReference type="GO" id="GO:0005524">
    <property type="term" value="F:ATP binding"/>
    <property type="evidence" value="ECO:0007669"/>
    <property type="project" value="UniProtKB-KW"/>
</dbReference>
<feature type="region of interest" description="Disordered" evidence="11">
    <location>
        <begin position="299"/>
        <end position="326"/>
    </location>
</feature>
<feature type="domain" description="PHD-type" evidence="12">
    <location>
        <begin position="525"/>
        <end position="577"/>
    </location>
</feature>
<dbReference type="InterPro" id="IPR049730">
    <property type="entry name" value="SNF2/RAD54-like_C"/>
</dbReference>
<feature type="compositionally biased region" description="Low complexity" evidence="11">
    <location>
        <begin position="48"/>
        <end position="71"/>
    </location>
</feature>
<dbReference type="Gene3D" id="3.30.40.10">
    <property type="entry name" value="Zinc/RING finger domain, C3HC4 (zinc finger)"/>
    <property type="match status" value="2"/>
</dbReference>
<feature type="domain" description="Helicase C-terminal" evidence="16">
    <location>
        <begin position="1032"/>
        <end position="1197"/>
    </location>
</feature>
<keyword evidence="4 10" id="KW-0863">Zinc-finger</keyword>
<dbReference type="InterPro" id="IPR001650">
    <property type="entry name" value="Helicase_C-like"/>
</dbReference>
<dbReference type="CDD" id="cd18793">
    <property type="entry name" value="SF2_C_SNF"/>
    <property type="match status" value="1"/>
</dbReference>
<dbReference type="GO" id="GO:0004386">
    <property type="term" value="F:helicase activity"/>
    <property type="evidence" value="ECO:0007669"/>
    <property type="project" value="UniProtKB-KW"/>
</dbReference>
<dbReference type="InterPro" id="IPR001841">
    <property type="entry name" value="Znf_RING"/>
</dbReference>
<dbReference type="InterPro" id="IPR013083">
    <property type="entry name" value="Znf_RING/FYVE/PHD"/>
</dbReference>
<dbReference type="InterPro" id="IPR036957">
    <property type="entry name" value="Znf_PARP_sf"/>
</dbReference>
<dbReference type="PROSITE" id="PS50089">
    <property type="entry name" value="ZF_RING_2"/>
    <property type="match status" value="1"/>
</dbReference>
<dbReference type="Pfam" id="PF00271">
    <property type="entry name" value="Helicase_C"/>
    <property type="match status" value="1"/>
</dbReference>
<dbReference type="OrthoDB" id="448448at2759"/>
<feature type="domain" description="Helicase ATP-binding" evidence="15">
    <location>
        <begin position="264"/>
        <end position="463"/>
    </location>
</feature>
<dbReference type="GO" id="GO:0003677">
    <property type="term" value="F:DNA binding"/>
    <property type="evidence" value="ECO:0007669"/>
    <property type="project" value="InterPro"/>
</dbReference>
<dbReference type="PROSITE" id="PS51192">
    <property type="entry name" value="HELICASE_ATP_BIND_1"/>
    <property type="match status" value="1"/>
</dbReference>
<evidence type="ECO:0000256" key="2">
    <source>
        <dbReference type="ARBA" id="ARBA00022723"/>
    </source>
</evidence>
<dbReference type="InterPro" id="IPR017907">
    <property type="entry name" value="Znf_RING_CS"/>
</dbReference>
<evidence type="ECO:0008006" key="19">
    <source>
        <dbReference type="Google" id="ProtNLM"/>
    </source>
</evidence>
<keyword evidence="6" id="KW-0347">Helicase</keyword>
<feature type="compositionally biased region" description="Gly residues" evidence="11">
    <location>
        <begin position="632"/>
        <end position="643"/>
    </location>
</feature>
<dbReference type="InterPro" id="IPR027417">
    <property type="entry name" value="P-loop_NTPase"/>
</dbReference>
<dbReference type="GO" id="GO:0008270">
    <property type="term" value="F:zinc ion binding"/>
    <property type="evidence" value="ECO:0007669"/>
    <property type="project" value="UniProtKB-KW"/>
</dbReference>
<evidence type="ECO:0000256" key="6">
    <source>
        <dbReference type="ARBA" id="ARBA00022806"/>
    </source>
</evidence>
<proteinExistence type="predicted"/>
<keyword evidence="5" id="KW-0378">Hydrolase</keyword>
<feature type="domain" description="PARP-type" evidence="13">
    <location>
        <begin position="136"/>
        <end position="182"/>
    </location>
</feature>
<dbReference type="InterPro" id="IPR014001">
    <property type="entry name" value="Helicase_ATP-bd"/>
</dbReference>
<feature type="compositionally biased region" description="Low complexity" evidence="11">
    <location>
        <begin position="8"/>
        <end position="32"/>
    </location>
</feature>
<dbReference type="GO" id="GO:0006289">
    <property type="term" value="P:nucleotide-excision repair"/>
    <property type="evidence" value="ECO:0007669"/>
    <property type="project" value="TreeGrafter"/>
</dbReference>
<feature type="compositionally biased region" description="Acidic residues" evidence="11">
    <location>
        <begin position="483"/>
        <end position="505"/>
    </location>
</feature>
<dbReference type="SMART" id="SM00249">
    <property type="entry name" value="PHD"/>
    <property type="match status" value="1"/>
</dbReference>
<dbReference type="PROSITE" id="PS50064">
    <property type="entry name" value="ZF_PARP_2"/>
    <property type="match status" value="1"/>
</dbReference>
<feature type="compositionally biased region" description="Acidic residues" evidence="11">
    <location>
        <begin position="621"/>
        <end position="631"/>
    </location>
</feature>
<sequence length="1202" mass="129068">MRGKKADAASGSEWEPSEGESAAADEAGSDASSLDDFEVPAPPRGRSAKAATKPRSAAAASSAAPSAAAKPAAKRRQPKKAAAIKGEDEDALAAPKPAAKRGRPKKAAAGEGEDDDAPAKGAKKPKAKKTVETGKFCIQHAPTGRAKCRVCGTLIPAKALRFGVEEIMSGYGEIMCYRHLACSRLPLGVPLSNVDGLSELDESERALVESTLLSTSPLDHLTEADPDEVLRSSVIVHTAEREPPATITTPLLCFQRIGLAWMCEQERSEVRGGILADEMGMGKTIQTLALIATHRNEQRLPADRPPPATHPALVEEGGGGASGSASASSVQTCRPCRHAGGTLVICPVIALVQWQAELAKNTDGSLSVFVYHGNKRPDAAAQLAQYDVVLTSYSTVESDYRRVREGSMVPCAHCGKLLQPDKLEIHLRWFCGPEARRSAAQSKTEKKKARSGQAGTTLELEVVSTKAKGRARGGGKRRAQPESSEEEAVESERDDDDNDDDDDDDGRVAAEAALEDDEEEEEEDGSRCLTCGGAKSSMANPLLLCDAPGCDNGQHIACARLRAVPEGDWLCAPCSSANGGTKLHTRKGAGTAKRGAGNGAVRTADRNARALRFYGLAPQPGDDDDDDDDDGGGGGGNDGGNGGDFDSDDEENAARAAIGQRSVPRGKQPARNGASKVCGARSVLHEVLWQRVVLDEAHAVKDRRCSTAQAVFALRSSLRWALSGTPLQNRVGELYSLVQYLRLDPLSFYCCSTKGCACKSREYRFTDGWRKCVICGHSPLKHFSVFNKTILNPIKKFGYVGEGRTAMLALKEQVFDVALLRRTKAERAADIALPPKLVKVRRDLLDDKELDFYNAIYTQSVAQFDTYVQRGVLLNNYAHIFDLLTRLRQAVDHPYLVLHSARAEEEAASALSIAHGGRESAVKTDDVCCLCHEIAVDKVHAACKHAFCRSCALEFIGALAEGATAQCPKCWRPLTIDLEQTSAPEQVGAPLSLFATPGLAGAAVPIGSSITGRSRRGILSRLNLAQFQSSTKIEALMEELSMMGARDPVGKAIVFSQFTSMLDLIEWRIQRGNVQAVKLDGSMSVSARSSAIDAFMTNPNVKVILISLKAGGVALNLTVATHIFLMDPWWNPAAEMQAIDRAHRIGQHKPVRAVRFIAKNTVEERIVALQEKKRLVFEGTVGGDMGALARLSEEDMRFLFQS</sequence>
<keyword evidence="2" id="KW-0479">Metal-binding</keyword>
<dbReference type="PANTHER" id="PTHR45626">
    <property type="entry name" value="TRANSCRIPTION TERMINATION FACTOR 2-RELATED"/>
    <property type="match status" value="1"/>
</dbReference>
<organism evidence="17 18">
    <name type="scientific">Diacronema lutheri</name>
    <name type="common">Unicellular marine alga</name>
    <name type="synonym">Monochrysis lutheri</name>
    <dbReference type="NCBI Taxonomy" id="2081491"/>
    <lineage>
        <taxon>Eukaryota</taxon>
        <taxon>Haptista</taxon>
        <taxon>Haptophyta</taxon>
        <taxon>Pavlovophyceae</taxon>
        <taxon>Pavlovales</taxon>
        <taxon>Pavlovaceae</taxon>
        <taxon>Diacronema</taxon>
    </lineage>
</organism>
<dbReference type="InterPro" id="IPR001965">
    <property type="entry name" value="Znf_PHD"/>
</dbReference>
<evidence type="ECO:0000256" key="4">
    <source>
        <dbReference type="ARBA" id="ARBA00022771"/>
    </source>
</evidence>
<dbReference type="SMART" id="SM00490">
    <property type="entry name" value="HELICc"/>
    <property type="match status" value="1"/>
</dbReference>
<dbReference type="SUPFAM" id="SSF57850">
    <property type="entry name" value="RING/U-box"/>
    <property type="match status" value="1"/>
</dbReference>
<comment type="caution">
    <text evidence="17">The sequence shown here is derived from an EMBL/GenBank/DDBJ whole genome shotgun (WGS) entry which is preliminary data.</text>
</comment>
<dbReference type="PROSITE" id="PS50016">
    <property type="entry name" value="ZF_PHD_2"/>
    <property type="match status" value="1"/>
</dbReference>
<evidence type="ECO:0000259" key="14">
    <source>
        <dbReference type="PROSITE" id="PS50089"/>
    </source>
</evidence>
<name>A0A8J5XZ61_DIALT</name>
<dbReference type="OMA" id="LLRYPFC"/>
<dbReference type="PROSITE" id="PS01359">
    <property type="entry name" value="ZF_PHD_1"/>
    <property type="match status" value="1"/>
</dbReference>
<dbReference type="Gene3D" id="3.40.50.10810">
    <property type="entry name" value="Tandem AAA-ATPase domain"/>
    <property type="match status" value="2"/>
</dbReference>
<reference evidence="17" key="1">
    <citation type="submission" date="2021-05" db="EMBL/GenBank/DDBJ databases">
        <title>The genome of the haptophyte Pavlova lutheri (Diacronema luteri, Pavlovales) - a model for lipid biosynthesis in eukaryotic algae.</title>
        <authorList>
            <person name="Hulatt C.J."/>
            <person name="Posewitz M.C."/>
        </authorList>
    </citation>
    <scope>NUCLEOTIDE SEQUENCE</scope>
    <source>
        <strain evidence="17">NIVA-4/92</strain>
    </source>
</reference>
<dbReference type="GO" id="GO:0016787">
    <property type="term" value="F:hydrolase activity"/>
    <property type="evidence" value="ECO:0007669"/>
    <property type="project" value="UniProtKB-KW"/>
</dbReference>
<evidence type="ECO:0000256" key="10">
    <source>
        <dbReference type="PROSITE-ProRule" id="PRU00175"/>
    </source>
</evidence>
<evidence type="ECO:0000259" key="16">
    <source>
        <dbReference type="PROSITE" id="PS51194"/>
    </source>
</evidence>
<evidence type="ECO:0000256" key="9">
    <source>
        <dbReference type="ARBA" id="ARBA00023242"/>
    </source>
</evidence>
<keyword evidence="3" id="KW-0547">Nucleotide-binding</keyword>
<feature type="domain" description="RING-type" evidence="14">
    <location>
        <begin position="928"/>
        <end position="970"/>
    </location>
</feature>
<protein>
    <recommendedName>
        <fullName evidence="19">SNF2 super family</fullName>
    </recommendedName>
</protein>
<dbReference type="InterPro" id="IPR038718">
    <property type="entry name" value="SNF2-like_sf"/>
</dbReference>
<dbReference type="InterPro" id="IPR019786">
    <property type="entry name" value="Zinc_finger_PHD-type_CS"/>
</dbReference>
<evidence type="ECO:0000256" key="7">
    <source>
        <dbReference type="ARBA" id="ARBA00022833"/>
    </source>
</evidence>
<dbReference type="EMBL" id="JAGTXO010000001">
    <property type="protein sequence ID" value="KAG8470640.1"/>
    <property type="molecule type" value="Genomic_DNA"/>
</dbReference>
<evidence type="ECO:0000259" key="15">
    <source>
        <dbReference type="PROSITE" id="PS51192"/>
    </source>
</evidence>
<evidence type="ECO:0000313" key="17">
    <source>
        <dbReference type="EMBL" id="KAG8470640.1"/>
    </source>
</evidence>
<dbReference type="InterPro" id="IPR011011">
    <property type="entry name" value="Znf_FYVE_PHD"/>
</dbReference>
<evidence type="ECO:0000256" key="3">
    <source>
        <dbReference type="ARBA" id="ARBA00022741"/>
    </source>
</evidence>
<dbReference type="SUPFAM" id="SSF52540">
    <property type="entry name" value="P-loop containing nucleoside triphosphate hydrolases"/>
    <property type="match status" value="3"/>
</dbReference>
<dbReference type="InterPro" id="IPR001510">
    <property type="entry name" value="Znf_PARP"/>
</dbReference>
<evidence type="ECO:0000259" key="12">
    <source>
        <dbReference type="PROSITE" id="PS50016"/>
    </source>
</evidence>
<keyword evidence="9" id="KW-0539">Nucleus</keyword>
<evidence type="ECO:0000256" key="5">
    <source>
        <dbReference type="ARBA" id="ARBA00022801"/>
    </source>
</evidence>
<dbReference type="SUPFAM" id="SSF57903">
    <property type="entry name" value="FYVE/PHD zinc finger"/>
    <property type="match status" value="1"/>
</dbReference>
<gene>
    <name evidence="17" type="ORF">KFE25_009061</name>
</gene>